<evidence type="ECO:0000313" key="1">
    <source>
        <dbReference type="EMBL" id="KAK1140554.1"/>
    </source>
</evidence>
<name>A0ACC3ASN6_9EURO</name>
<sequence>MARKDFHISTEKPINAHLSASPRPLTPPTPSSPRVLIIGAGVTGLTTAWTLLDRGYHVTIISREWANCNERLTSQVAGALWELPPAGCGPQMYGAKIPMVQRWALESLHIYRTLADRKELARAFGVQMRMFTAFHMNRVDEDTVKNDKLRYIQEAELEGFSHGTQLFKKYGVNADSHGGLEDAYEHLAPVIDTDAAMSFLMRLVRRKGGHLETDTVYGDLLNQEEHLLKIYEADAIVNATGVWAGDTANDASVYPLRGGLLRVINDGTDFPKIENSMVVSSPTREDGSFKDMAFLVPRNDRTLLLGSILHQDSWQLDLTPSCAEVVQMRRRCEDLLPCLKKARLDPLCPLVQGRRPMRTGHVRVEREKRLTPRTRPSRIVHAYGHGGAGWSLAFGSAKEVTRLVQDVLQVKNCC</sequence>
<organism evidence="1 2">
    <name type="scientific">Aspergillus melleus</name>
    <dbReference type="NCBI Taxonomy" id="138277"/>
    <lineage>
        <taxon>Eukaryota</taxon>
        <taxon>Fungi</taxon>
        <taxon>Dikarya</taxon>
        <taxon>Ascomycota</taxon>
        <taxon>Pezizomycotina</taxon>
        <taxon>Eurotiomycetes</taxon>
        <taxon>Eurotiomycetidae</taxon>
        <taxon>Eurotiales</taxon>
        <taxon>Aspergillaceae</taxon>
        <taxon>Aspergillus</taxon>
        <taxon>Aspergillus subgen. Circumdati</taxon>
    </lineage>
</organism>
<comment type="caution">
    <text evidence="1">The sequence shown here is derived from an EMBL/GenBank/DDBJ whole genome shotgun (WGS) entry which is preliminary data.</text>
</comment>
<proteinExistence type="predicted"/>
<gene>
    <name evidence="1" type="ORF">N8T08_010300</name>
</gene>
<evidence type="ECO:0000313" key="2">
    <source>
        <dbReference type="Proteomes" id="UP001177260"/>
    </source>
</evidence>
<protein>
    <submittedName>
        <fullName evidence="1">Uncharacterized protein</fullName>
    </submittedName>
</protein>
<dbReference type="Proteomes" id="UP001177260">
    <property type="component" value="Unassembled WGS sequence"/>
</dbReference>
<dbReference type="EMBL" id="JAOPJF010000081">
    <property type="protein sequence ID" value="KAK1140554.1"/>
    <property type="molecule type" value="Genomic_DNA"/>
</dbReference>
<accession>A0ACC3ASN6</accession>
<keyword evidence="2" id="KW-1185">Reference proteome</keyword>
<reference evidence="1 2" key="1">
    <citation type="journal article" date="2023" name="ACS Omega">
        <title>Identification of the Neoaspergillic Acid Biosynthesis Gene Cluster by Establishing an In Vitro CRISPR-Ribonucleoprotein Genetic System in Aspergillus melleus.</title>
        <authorList>
            <person name="Yuan B."/>
            <person name="Grau M.F."/>
            <person name="Murata R.M."/>
            <person name="Torok T."/>
            <person name="Venkateswaran K."/>
            <person name="Stajich J.E."/>
            <person name="Wang C.C.C."/>
        </authorList>
    </citation>
    <scope>NUCLEOTIDE SEQUENCE [LARGE SCALE GENOMIC DNA]</scope>
    <source>
        <strain evidence="1 2">IMV 1140</strain>
    </source>
</reference>